<dbReference type="FunFam" id="3.40.50.720:FF:000433">
    <property type="entry name" value="Alanine dehydrogenase 1"/>
    <property type="match status" value="1"/>
</dbReference>
<protein>
    <recommendedName>
        <fullName evidence="7">Alanine dehydrogenase</fullName>
        <ecNumber evidence="7">1.4.1.1</ecNumber>
    </recommendedName>
</protein>
<feature type="active site" description="Proton donor/acceptor" evidence="8">
    <location>
        <position position="93"/>
    </location>
</feature>
<dbReference type="SUPFAM" id="SSF52283">
    <property type="entry name" value="Formate/glycerate dehydrogenase catalytic domain-like"/>
    <property type="match status" value="1"/>
</dbReference>
<evidence type="ECO:0000259" key="11">
    <source>
        <dbReference type="SMART" id="SM01002"/>
    </source>
</evidence>
<dbReference type="PIRSF" id="PIRSF000183">
    <property type="entry name" value="Alanine_dh"/>
    <property type="match status" value="1"/>
</dbReference>
<evidence type="ECO:0000256" key="4">
    <source>
        <dbReference type="ARBA" id="ARBA00023027"/>
    </source>
</evidence>
<feature type="binding site" evidence="9">
    <location>
        <position position="73"/>
    </location>
    <ligand>
        <name>substrate</name>
    </ligand>
</feature>
<dbReference type="Proteomes" id="UP000197019">
    <property type="component" value="Chromosome"/>
</dbReference>
<accession>A0A1Z4BYS3</accession>
<feature type="binding site" evidence="9">
    <location>
        <position position="15"/>
    </location>
    <ligand>
        <name>substrate</name>
    </ligand>
</feature>
<feature type="domain" description="Alanine dehydrogenase/pyridine nucleotide transhydrogenase NAD(H)-binding" evidence="11">
    <location>
        <begin position="147"/>
        <end position="295"/>
    </location>
</feature>
<proteinExistence type="inferred from homology"/>
<dbReference type="NCBIfam" id="TIGR00518">
    <property type="entry name" value="alaDH"/>
    <property type="match status" value="1"/>
</dbReference>
<dbReference type="RefSeq" id="WP_088619283.1">
    <property type="nucleotide sequence ID" value="NZ_CP022129.1"/>
</dbReference>
<comment type="similarity">
    <text evidence="2 7">Belongs to the AlaDH/PNT family.</text>
</comment>
<comment type="function">
    <text evidence="6">May play a role in cell wall synthesis as L-alanine is an important constituent of the peptidoglycan layer.</text>
</comment>
<feature type="binding site" evidence="10">
    <location>
        <begin position="296"/>
        <end position="299"/>
    </location>
    <ligand>
        <name>NAD(+)</name>
        <dbReference type="ChEBI" id="CHEBI:57540"/>
    </ligand>
</feature>
<dbReference type="AlphaFoldDB" id="A0A1Z4BYS3"/>
<dbReference type="InterPro" id="IPR008141">
    <property type="entry name" value="Ala_DH"/>
</dbReference>
<name>A0A1Z4BYS3_9GAMM</name>
<feature type="binding site" evidence="10">
    <location>
        <begin position="237"/>
        <end position="238"/>
    </location>
    <ligand>
        <name>NAD(+)</name>
        <dbReference type="ChEBI" id="CHEBI:57540"/>
    </ligand>
</feature>
<evidence type="ECO:0000256" key="9">
    <source>
        <dbReference type="PIRSR" id="PIRSR000183-2"/>
    </source>
</evidence>
<evidence type="ECO:0000313" key="13">
    <source>
        <dbReference type="EMBL" id="ASF46411.1"/>
    </source>
</evidence>
<evidence type="ECO:0000259" key="12">
    <source>
        <dbReference type="SMART" id="SM01003"/>
    </source>
</evidence>
<dbReference type="GO" id="GO:0005886">
    <property type="term" value="C:plasma membrane"/>
    <property type="evidence" value="ECO:0007669"/>
    <property type="project" value="TreeGrafter"/>
</dbReference>
<dbReference type="SUPFAM" id="SSF51735">
    <property type="entry name" value="NAD(P)-binding Rossmann-fold domains"/>
    <property type="match status" value="1"/>
</dbReference>
<evidence type="ECO:0000256" key="2">
    <source>
        <dbReference type="ARBA" id="ARBA00005689"/>
    </source>
</evidence>
<dbReference type="InterPro" id="IPR007698">
    <property type="entry name" value="AlaDH/PNT_NAD(H)-bd"/>
</dbReference>
<dbReference type="GO" id="GO:0042853">
    <property type="term" value="P:L-alanine catabolic process"/>
    <property type="evidence" value="ECO:0007669"/>
    <property type="project" value="InterPro"/>
</dbReference>
<dbReference type="Pfam" id="PF05222">
    <property type="entry name" value="AlaDh_PNT_N"/>
    <property type="match status" value="1"/>
</dbReference>
<dbReference type="EMBL" id="CP022129">
    <property type="protein sequence ID" value="ASF46411.1"/>
    <property type="molecule type" value="Genomic_DNA"/>
</dbReference>
<evidence type="ECO:0000256" key="7">
    <source>
        <dbReference type="PIRNR" id="PIRNR000183"/>
    </source>
</evidence>
<feature type="active site" description="Proton donor/acceptor" evidence="8">
    <location>
        <position position="268"/>
    </location>
</feature>
<dbReference type="Gene3D" id="3.40.50.720">
    <property type="entry name" value="NAD(P)-binding Rossmann-like Domain"/>
    <property type="match status" value="2"/>
</dbReference>
<dbReference type="CDD" id="cd05305">
    <property type="entry name" value="L-AlaDH"/>
    <property type="match status" value="1"/>
</dbReference>
<evidence type="ECO:0000313" key="14">
    <source>
        <dbReference type="Proteomes" id="UP000197019"/>
    </source>
</evidence>
<evidence type="ECO:0000256" key="1">
    <source>
        <dbReference type="ARBA" id="ARBA00005206"/>
    </source>
</evidence>
<feature type="binding site" evidence="10">
    <location>
        <position position="277"/>
    </location>
    <ligand>
        <name>NAD(+)</name>
        <dbReference type="ChEBI" id="CHEBI:57540"/>
    </ligand>
</feature>
<feature type="domain" description="Alanine dehydrogenase/pyridine nucleotide transhydrogenase N-terminal" evidence="12">
    <location>
        <begin position="4"/>
        <end position="135"/>
    </location>
</feature>
<dbReference type="KEGG" id="mpsy:CEK71_10170"/>
<dbReference type="OrthoDB" id="9804592at2"/>
<keyword evidence="4 7" id="KW-0520">NAD</keyword>
<keyword evidence="14" id="KW-1185">Reference proteome</keyword>
<dbReference type="SMART" id="SM01003">
    <property type="entry name" value="AlaDh_PNT_N"/>
    <property type="match status" value="1"/>
</dbReference>
<dbReference type="EC" id="1.4.1.1" evidence="7"/>
<keyword evidence="3 7" id="KW-0560">Oxidoreductase</keyword>
<dbReference type="GO" id="GO:0000286">
    <property type="term" value="F:alanine dehydrogenase activity"/>
    <property type="evidence" value="ECO:0007669"/>
    <property type="project" value="UniProtKB-UniRule"/>
</dbReference>
<feature type="binding site" evidence="10">
    <location>
        <position position="132"/>
    </location>
    <ligand>
        <name>NAD(+)</name>
        <dbReference type="ChEBI" id="CHEBI:57540"/>
    </ligand>
</feature>
<evidence type="ECO:0000256" key="8">
    <source>
        <dbReference type="PIRSR" id="PIRSR000183-1"/>
    </source>
</evidence>
<evidence type="ECO:0000256" key="10">
    <source>
        <dbReference type="PIRSR" id="PIRSR000183-3"/>
    </source>
</evidence>
<reference evidence="13 14" key="1">
    <citation type="submission" date="2017-06" db="EMBL/GenBank/DDBJ databases">
        <title>Genome Sequencing of the methanotroph Methylovulum psychrotolerants str. HV10-M2 isolated from a high-altitude environment.</title>
        <authorList>
            <person name="Mateos-Rivera A."/>
        </authorList>
    </citation>
    <scope>NUCLEOTIDE SEQUENCE [LARGE SCALE GENOMIC DNA]</scope>
    <source>
        <strain evidence="13 14">HV10_M2</strain>
    </source>
</reference>
<keyword evidence="10" id="KW-0547">Nucleotide-binding</keyword>
<dbReference type="PANTHER" id="PTHR42795:SF1">
    <property type="entry name" value="ALANINE DEHYDROGENASE"/>
    <property type="match status" value="1"/>
</dbReference>
<dbReference type="InterPro" id="IPR036291">
    <property type="entry name" value="NAD(P)-bd_dom_sf"/>
</dbReference>
<dbReference type="InterPro" id="IPR007886">
    <property type="entry name" value="AlaDH/PNT_N"/>
</dbReference>
<feature type="binding site" evidence="10">
    <location>
        <position position="218"/>
    </location>
    <ligand>
        <name>NAD(+)</name>
        <dbReference type="ChEBI" id="CHEBI:57540"/>
    </ligand>
</feature>
<evidence type="ECO:0000256" key="6">
    <source>
        <dbReference type="ARBA" id="ARBA00056662"/>
    </source>
</evidence>
<organism evidence="13 14">
    <name type="scientific">Methylovulum psychrotolerans</name>
    <dbReference type="NCBI Taxonomy" id="1704499"/>
    <lineage>
        <taxon>Bacteria</taxon>
        <taxon>Pseudomonadati</taxon>
        <taxon>Pseudomonadota</taxon>
        <taxon>Gammaproteobacteria</taxon>
        <taxon>Methylococcales</taxon>
        <taxon>Methylococcaceae</taxon>
        <taxon>Methylovulum</taxon>
    </lineage>
</organism>
<sequence>MKIGVPKEIKNQEGRVAISPAGVQSLCAQGHILLVEQDAGLHSGFSNSQYQQAGAQLVSAAEAWATELVVKVKEPMACEYPYLDKQRVFTFFHLAGVDPRLTKELLSKGTTAIAYETLEDSAGRLPILAPMSAVAGNMAALMGSYYLAQFNGGKGVQLGKVLGKRHGKVVVIGDGVVGQHAAQTACGMGAQVWVAGIDTAFMAKVKATVLPEAEFFLSSPAVLAQHLSDADLVIGAVLCRGANAPKVISEAMVKTMQPGSVLVDVSIDQGGCIETSRPTTHSEPVFIKHGVIHYCVTNMPGAYPQTSTLALMDATLPYIQKIANIADTAALLADPALAKAINVHNGKITCQAVAEALGMLAYYQG</sequence>
<evidence type="ECO:0000256" key="3">
    <source>
        <dbReference type="ARBA" id="ARBA00023002"/>
    </source>
</evidence>
<comment type="catalytic activity">
    <reaction evidence="5 7">
        <text>L-alanine + NAD(+) + H2O = pyruvate + NH4(+) + NADH + H(+)</text>
        <dbReference type="Rhea" id="RHEA:18405"/>
        <dbReference type="ChEBI" id="CHEBI:15361"/>
        <dbReference type="ChEBI" id="CHEBI:15377"/>
        <dbReference type="ChEBI" id="CHEBI:15378"/>
        <dbReference type="ChEBI" id="CHEBI:28938"/>
        <dbReference type="ChEBI" id="CHEBI:57540"/>
        <dbReference type="ChEBI" id="CHEBI:57945"/>
        <dbReference type="ChEBI" id="CHEBI:57972"/>
        <dbReference type="EC" id="1.4.1.1"/>
    </reaction>
</comment>
<evidence type="ECO:0000256" key="5">
    <source>
        <dbReference type="ARBA" id="ARBA00049277"/>
    </source>
</evidence>
<comment type="pathway">
    <text evidence="1">Amino-acid degradation; L-alanine degradation via dehydrogenase pathway; NH(3) and pyruvate from L-alanine: step 1/1.</text>
</comment>
<feature type="binding site" evidence="10">
    <location>
        <begin position="265"/>
        <end position="268"/>
    </location>
    <ligand>
        <name>NAD(+)</name>
        <dbReference type="ChEBI" id="CHEBI:57540"/>
    </ligand>
</feature>
<dbReference type="SMART" id="SM01002">
    <property type="entry name" value="AlaDh_PNT_C"/>
    <property type="match status" value="1"/>
</dbReference>
<dbReference type="Pfam" id="PF01262">
    <property type="entry name" value="AlaDh_PNT_C"/>
    <property type="match status" value="1"/>
</dbReference>
<gene>
    <name evidence="13" type="primary">ald</name>
    <name evidence="13" type="ORF">CEK71_10170</name>
</gene>
<dbReference type="GO" id="GO:0000166">
    <property type="term" value="F:nucleotide binding"/>
    <property type="evidence" value="ECO:0007669"/>
    <property type="project" value="UniProtKB-KW"/>
</dbReference>
<dbReference type="PANTHER" id="PTHR42795">
    <property type="entry name" value="ALANINE DEHYDROGENASE"/>
    <property type="match status" value="1"/>
</dbReference>